<organism evidence="1">
    <name type="scientific">Candidatus Methanophaga sp. ANME-1 ERB7</name>
    <dbReference type="NCBI Taxonomy" id="2759913"/>
    <lineage>
        <taxon>Archaea</taxon>
        <taxon>Methanobacteriati</taxon>
        <taxon>Methanobacteriota</taxon>
        <taxon>Stenosarchaea group</taxon>
        <taxon>Methanomicrobia</taxon>
        <taxon>Candidatus Methanophagales</taxon>
        <taxon>Candidatus Methanophagaceae</taxon>
        <taxon>Candidatus Methanophaga</taxon>
    </lineage>
</organism>
<accession>A0A7G9ZAL7</accession>
<protein>
    <submittedName>
        <fullName evidence="1">Uncharacterized protein</fullName>
    </submittedName>
</protein>
<gene>
    <name evidence="1" type="ORF">HCLJFGEB_00045</name>
</gene>
<reference evidence="1" key="1">
    <citation type="submission" date="2020-06" db="EMBL/GenBank/DDBJ databases">
        <title>Unique genomic features of the anaerobic methanotrophic archaea.</title>
        <authorList>
            <person name="Chadwick G.L."/>
            <person name="Skennerton C.T."/>
            <person name="Laso-Perez R."/>
            <person name="Leu A.O."/>
            <person name="Speth D.R."/>
            <person name="Yu H."/>
            <person name="Morgan-Lang C."/>
            <person name="Hatzenpichler R."/>
            <person name="Goudeau D."/>
            <person name="Malmstrom R."/>
            <person name="Brazelton W.J."/>
            <person name="Woyke T."/>
            <person name="Hallam S.J."/>
            <person name="Tyson G.W."/>
            <person name="Wegener G."/>
            <person name="Boetius A."/>
            <person name="Orphan V."/>
        </authorList>
    </citation>
    <scope>NUCLEOTIDE SEQUENCE</scope>
</reference>
<name>A0A7G9ZAL7_9EURY</name>
<dbReference type="EMBL" id="MT631684">
    <property type="protein sequence ID" value="QNO57301.1"/>
    <property type="molecule type" value="Genomic_DNA"/>
</dbReference>
<dbReference type="AlphaFoldDB" id="A0A7G9ZAL7"/>
<proteinExistence type="predicted"/>
<evidence type="ECO:0000313" key="1">
    <source>
        <dbReference type="EMBL" id="QNO57301.1"/>
    </source>
</evidence>
<sequence>MSGCGGRKVRGERLMGKGGFKFKELRVWQKGKELAVYVYQIINNVKLK</sequence>